<dbReference type="AlphaFoldDB" id="A0A545UIT9"/>
<proteinExistence type="predicted"/>
<dbReference type="RefSeq" id="WP_142891458.1">
    <property type="nucleotide sequence ID" value="NZ_ML660160.1"/>
</dbReference>
<dbReference type="EMBL" id="VIKS01000001">
    <property type="protein sequence ID" value="TQV89394.1"/>
    <property type="molecule type" value="Genomic_DNA"/>
</dbReference>
<dbReference type="Proteomes" id="UP000315439">
    <property type="component" value="Unassembled WGS sequence"/>
</dbReference>
<sequence>MKLFIRLIFGIIAILFFSSSVFAKNYLKYARNTSDSVLRGNIIAQYTRVMDPTSCQFSQTQALASRGDQCEPTIEVVPPSSPEIHYFANDSLNEVIKYRASKSANGLLIVRQSLNAKEKELSRIVKEGRAKVAQNLRNFEAEFEAENGGNKPVPKAKMVISNGSASSGPDCTQGENSELMDSSLDALKNDVNEYIEEQIQAGNIPVYSEGDTDIKSLNLGVSFGRSGIGGSAGVQLIFNGNQFTQLQTSDGGLIYYSFSNGQPYLNLERSLTPPRGALNTRTRFSKYFSRNGNWGPYKRVGENIVDEKDSCFFQEMEAVMQIIGTPIVDKRGTNAGFAGQCTGGASHNGDMVTFSYWTQSATWNNSVIVINMKKVTVTVNRSTYSSMCR</sequence>
<comment type="caution">
    <text evidence="1">The sequence shown here is derived from an EMBL/GenBank/DDBJ whole genome shotgun (WGS) entry which is preliminary data.</text>
</comment>
<evidence type="ECO:0000313" key="1">
    <source>
        <dbReference type="EMBL" id="TQV89394.1"/>
    </source>
</evidence>
<organism evidence="1 2">
    <name type="scientific">Aliikangiella coralliicola</name>
    <dbReference type="NCBI Taxonomy" id="2592383"/>
    <lineage>
        <taxon>Bacteria</taxon>
        <taxon>Pseudomonadati</taxon>
        <taxon>Pseudomonadota</taxon>
        <taxon>Gammaproteobacteria</taxon>
        <taxon>Oceanospirillales</taxon>
        <taxon>Pleioneaceae</taxon>
        <taxon>Aliikangiella</taxon>
    </lineage>
</organism>
<gene>
    <name evidence="1" type="ORF">FLL46_00490</name>
</gene>
<name>A0A545UIT9_9GAMM</name>
<evidence type="ECO:0000313" key="2">
    <source>
        <dbReference type="Proteomes" id="UP000315439"/>
    </source>
</evidence>
<accession>A0A545UIT9</accession>
<keyword evidence="2" id="KW-1185">Reference proteome</keyword>
<protein>
    <submittedName>
        <fullName evidence="1">Uncharacterized protein</fullName>
    </submittedName>
</protein>
<reference evidence="1 2" key="1">
    <citation type="submission" date="2019-07" db="EMBL/GenBank/DDBJ databases">
        <title>Draft genome for Aliikangiella sp. M105.</title>
        <authorList>
            <person name="Wang G."/>
        </authorList>
    </citation>
    <scope>NUCLEOTIDE SEQUENCE [LARGE SCALE GENOMIC DNA]</scope>
    <source>
        <strain evidence="1 2">M105</strain>
    </source>
</reference>